<proteinExistence type="predicted"/>
<reference evidence="3" key="1">
    <citation type="submission" date="2022-10" db="EMBL/GenBank/DDBJ databases">
        <authorList>
            <person name="Koch H."/>
        </authorList>
    </citation>
    <scope>NUCLEOTIDE SEQUENCE</scope>
    <source>
        <strain evidence="3">DNF</strain>
    </source>
</reference>
<dbReference type="PRINTS" id="PR00111">
    <property type="entry name" value="ABHYDROLASE"/>
</dbReference>
<dbReference type="InterPro" id="IPR050266">
    <property type="entry name" value="AB_hydrolase_sf"/>
</dbReference>
<evidence type="ECO:0000313" key="3">
    <source>
        <dbReference type="EMBL" id="CAI4033237.1"/>
    </source>
</evidence>
<keyword evidence="1" id="KW-1133">Transmembrane helix</keyword>
<keyword evidence="3" id="KW-0378">Hydrolase</keyword>
<organism evidence="3 4">
    <name type="scientific">Nitrospira tepida</name>
    <dbReference type="NCBI Taxonomy" id="2973512"/>
    <lineage>
        <taxon>Bacteria</taxon>
        <taxon>Pseudomonadati</taxon>
        <taxon>Nitrospirota</taxon>
        <taxon>Nitrospiria</taxon>
        <taxon>Nitrospirales</taxon>
        <taxon>Nitrospiraceae</taxon>
        <taxon>Nitrospira</taxon>
    </lineage>
</organism>
<keyword evidence="1" id="KW-0472">Membrane</keyword>
<dbReference type="Gene3D" id="3.40.50.1820">
    <property type="entry name" value="alpha/beta hydrolase"/>
    <property type="match status" value="1"/>
</dbReference>
<dbReference type="PANTHER" id="PTHR43798">
    <property type="entry name" value="MONOACYLGLYCEROL LIPASE"/>
    <property type="match status" value="1"/>
</dbReference>
<dbReference type="SUPFAM" id="SSF53474">
    <property type="entry name" value="alpha/beta-Hydrolases"/>
    <property type="match status" value="1"/>
</dbReference>
<name>A0AA86N1Y2_9BACT</name>
<dbReference type="KEGG" id="nti:DNFV4_03673"/>
<dbReference type="GO" id="GO:0016787">
    <property type="term" value="F:hydrolase activity"/>
    <property type="evidence" value="ECO:0007669"/>
    <property type="project" value="UniProtKB-KW"/>
</dbReference>
<sequence>MVENSPYGAAPLRGSPMPYATVNGIRLAYSERGTGLPVVFLHGFPLNREMWTPQRQGLSDRARIVTVDLRGHGESDAPLWQYTMEQFSDDVAGLLDHLGLQSVVLVGLSMGGYIALMFCRRHAHRLKALVLTDTRAQADTEEGRAGRFQMAQTAYRKGPDAVRDIMVPKLLCPRTLQSNPMVVSQVDAMIARMELSGLAGDLMAMASRPDSVPLLPSIRCPTLVMVGEQDQPTPISDARLMSDRIPGARLEIIPDAGHLPNLEQPERFNQALWRFLSSLD</sequence>
<dbReference type="InterPro" id="IPR029058">
    <property type="entry name" value="AB_hydrolase_fold"/>
</dbReference>
<dbReference type="AlphaFoldDB" id="A0AA86N1Y2"/>
<evidence type="ECO:0000313" key="4">
    <source>
        <dbReference type="Proteomes" id="UP001179121"/>
    </source>
</evidence>
<dbReference type="Proteomes" id="UP001179121">
    <property type="component" value="Chromosome"/>
</dbReference>
<evidence type="ECO:0000259" key="2">
    <source>
        <dbReference type="Pfam" id="PF00561"/>
    </source>
</evidence>
<feature type="domain" description="AB hydrolase-1" evidence="2">
    <location>
        <begin position="37"/>
        <end position="264"/>
    </location>
</feature>
<dbReference type="InterPro" id="IPR000073">
    <property type="entry name" value="AB_hydrolase_1"/>
</dbReference>
<keyword evidence="1" id="KW-0812">Transmembrane</keyword>
<gene>
    <name evidence="3" type="ORF">DNFV4_03673</name>
</gene>
<dbReference type="Pfam" id="PF00561">
    <property type="entry name" value="Abhydrolase_1"/>
    <property type="match status" value="1"/>
</dbReference>
<accession>A0AA86N1Y2</accession>
<dbReference type="EMBL" id="OX365700">
    <property type="protein sequence ID" value="CAI4033237.1"/>
    <property type="molecule type" value="Genomic_DNA"/>
</dbReference>
<protein>
    <submittedName>
        <fullName evidence="3">Alpha/beta fold hydrolase</fullName>
    </submittedName>
</protein>
<feature type="transmembrane region" description="Helical" evidence="1">
    <location>
        <begin position="98"/>
        <end position="119"/>
    </location>
</feature>
<evidence type="ECO:0000256" key="1">
    <source>
        <dbReference type="SAM" id="Phobius"/>
    </source>
</evidence>
<keyword evidence="4" id="KW-1185">Reference proteome</keyword>